<dbReference type="Proteomes" id="UP000001544">
    <property type="component" value="Plasmid pBpOF4-01"/>
</dbReference>
<protein>
    <submittedName>
        <fullName evidence="2">Uncharacterized protein</fullName>
    </submittedName>
</protein>
<feature type="transmembrane region" description="Helical" evidence="1">
    <location>
        <begin position="6"/>
        <end position="22"/>
    </location>
</feature>
<keyword evidence="3" id="KW-1185">Reference proteome</keyword>
<dbReference type="KEGG" id="bpf:BpOF4_20544"/>
<evidence type="ECO:0000313" key="3">
    <source>
        <dbReference type="Proteomes" id="UP000001544"/>
    </source>
</evidence>
<keyword evidence="1" id="KW-1133">Transmembrane helix</keyword>
<keyword evidence="1" id="KW-0472">Membrane</keyword>
<geneLocation type="plasmid" evidence="2 3">
    <name>pBpOF4-01</name>
</geneLocation>
<gene>
    <name evidence="2" type="ordered locus">BpOF4_20544</name>
</gene>
<dbReference type="EMBL" id="CP001879">
    <property type="protein sequence ID" value="ADC52104.1"/>
    <property type="molecule type" value="Genomic_DNA"/>
</dbReference>
<organism evidence="2 3">
    <name type="scientific">Alkalihalophilus pseudofirmus (strain ATCC BAA-2126 / JCM 17055 / OF4)</name>
    <name type="common">Bacillus pseudofirmus</name>
    <dbReference type="NCBI Taxonomy" id="398511"/>
    <lineage>
        <taxon>Bacteria</taxon>
        <taxon>Bacillati</taxon>
        <taxon>Bacillota</taxon>
        <taxon>Bacilli</taxon>
        <taxon>Bacillales</taxon>
        <taxon>Bacillaceae</taxon>
        <taxon>Alkalihalophilus</taxon>
    </lineage>
</organism>
<evidence type="ECO:0000256" key="1">
    <source>
        <dbReference type="SAM" id="Phobius"/>
    </source>
</evidence>
<name>D3G178_ALKPO</name>
<keyword evidence="2" id="KW-0614">Plasmid</keyword>
<sequence>MLTVISSTIILGILVLINDSIYRKLKSNVPNEKKKYELRIKLIYTLATVQVVIVSIFLFGVIPLALKLL</sequence>
<proteinExistence type="predicted"/>
<accession>D3G178</accession>
<reference evidence="2 3" key="1">
    <citation type="journal article" date="2011" name="Environ. Microbiol.">
        <title>Genome of alkaliphilic Bacillus pseudofirmus OF4 reveals adaptations that support the ability to grow in an external pH range from 7.5 to 11.4.</title>
        <authorList>
            <person name="Janto B."/>
            <person name="Ahmed A."/>
            <person name="Ito M."/>
            <person name="Liu J."/>
            <person name="Hicks D.B."/>
            <person name="Pagni S."/>
            <person name="Fackelmayer O.J."/>
            <person name="Smith T.A."/>
            <person name="Earl J."/>
            <person name="Elbourne L.D."/>
            <person name="Hassan K."/>
            <person name="Paulsen I.T."/>
            <person name="Kolsto A.B."/>
            <person name="Tourasse N.J."/>
            <person name="Ehrlich G.D."/>
            <person name="Boissy R."/>
            <person name="Ivey D.M."/>
            <person name="Li G."/>
            <person name="Xue Y."/>
            <person name="Ma Y."/>
            <person name="Hu F.Z."/>
            <person name="Krulwich T.A."/>
        </authorList>
    </citation>
    <scope>NUCLEOTIDE SEQUENCE [LARGE SCALE GENOMIC DNA]</scope>
    <source>
        <strain evidence="3">ATCC BAA-2126 / JCM 17055 / OF4</strain>
    </source>
</reference>
<feature type="transmembrane region" description="Helical" evidence="1">
    <location>
        <begin position="42"/>
        <end position="66"/>
    </location>
</feature>
<dbReference type="AlphaFoldDB" id="D3G178"/>
<evidence type="ECO:0000313" key="2">
    <source>
        <dbReference type="EMBL" id="ADC52104.1"/>
    </source>
</evidence>
<dbReference type="HOGENOM" id="CLU_2767315_0_0_9"/>
<keyword evidence="1" id="KW-0812">Transmembrane</keyword>